<comment type="caution">
    <text evidence="2">The sequence shown here is derived from an EMBL/GenBank/DDBJ whole genome shotgun (WGS) entry which is preliminary data.</text>
</comment>
<evidence type="ECO:0000313" key="3">
    <source>
        <dbReference type="Proteomes" id="UP001221898"/>
    </source>
</evidence>
<feature type="region of interest" description="Disordered" evidence="1">
    <location>
        <begin position="46"/>
        <end position="80"/>
    </location>
</feature>
<evidence type="ECO:0000256" key="1">
    <source>
        <dbReference type="SAM" id="MobiDB-lite"/>
    </source>
</evidence>
<name>A0AAD7X4L8_9TELE</name>
<keyword evidence="3" id="KW-1185">Reference proteome</keyword>
<protein>
    <submittedName>
        <fullName evidence="2">Uncharacterized protein</fullName>
    </submittedName>
</protein>
<reference evidence="2" key="1">
    <citation type="journal article" date="2023" name="Science">
        <title>Genome structures resolve the early diversification of teleost fishes.</title>
        <authorList>
            <person name="Parey E."/>
            <person name="Louis A."/>
            <person name="Montfort J."/>
            <person name="Bouchez O."/>
            <person name="Roques C."/>
            <person name="Iampietro C."/>
            <person name="Lluch J."/>
            <person name="Castinel A."/>
            <person name="Donnadieu C."/>
            <person name="Desvignes T."/>
            <person name="Floi Bucao C."/>
            <person name="Jouanno E."/>
            <person name="Wen M."/>
            <person name="Mejri S."/>
            <person name="Dirks R."/>
            <person name="Jansen H."/>
            <person name="Henkel C."/>
            <person name="Chen W.J."/>
            <person name="Zahm M."/>
            <person name="Cabau C."/>
            <person name="Klopp C."/>
            <person name="Thompson A.W."/>
            <person name="Robinson-Rechavi M."/>
            <person name="Braasch I."/>
            <person name="Lecointre G."/>
            <person name="Bobe J."/>
            <person name="Postlethwait J.H."/>
            <person name="Berthelot C."/>
            <person name="Roest Crollius H."/>
            <person name="Guiguen Y."/>
        </authorList>
    </citation>
    <scope>NUCLEOTIDE SEQUENCE</scope>
    <source>
        <strain evidence="2">NC1722</strain>
    </source>
</reference>
<sequence>MARVVPGCKSVAVTARGCGGEIFIAGHTLADDTLVSVLAGRLGRTQGSSSWQEGLTGDGTRHSEHSPLHSPQSQPPRASRLSYLSVRSRPAVAMLSKRGAGEQ</sequence>
<evidence type="ECO:0000313" key="2">
    <source>
        <dbReference type="EMBL" id="KAJ8418664.1"/>
    </source>
</evidence>
<dbReference type="Proteomes" id="UP001221898">
    <property type="component" value="Unassembled WGS sequence"/>
</dbReference>
<gene>
    <name evidence="2" type="ORF">AAFF_G00001630</name>
</gene>
<dbReference type="AlphaFoldDB" id="A0AAD7X4L8"/>
<proteinExistence type="predicted"/>
<dbReference type="EMBL" id="JAINUG010000001">
    <property type="protein sequence ID" value="KAJ8418664.1"/>
    <property type="molecule type" value="Genomic_DNA"/>
</dbReference>
<organism evidence="2 3">
    <name type="scientific">Aldrovandia affinis</name>
    <dbReference type="NCBI Taxonomy" id="143900"/>
    <lineage>
        <taxon>Eukaryota</taxon>
        <taxon>Metazoa</taxon>
        <taxon>Chordata</taxon>
        <taxon>Craniata</taxon>
        <taxon>Vertebrata</taxon>
        <taxon>Euteleostomi</taxon>
        <taxon>Actinopterygii</taxon>
        <taxon>Neopterygii</taxon>
        <taxon>Teleostei</taxon>
        <taxon>Notacanthiformes</taxon>
        <taxon>Halosauridae</taxon>
        <taxon>Aldrovandia</taxon>
    </lineage>
</organism>
<accession>A0AAD7X4L8</accession>